<reference evidence="2 3" key="1">
    <citation type="submission" date="2014-04" db="EMBL/GenBank/DDBJ databases">
        <authorList>
            <consortium name="DOE Joint Genome Institute"/>
            <person name="Kuo A."/>
            <person name="Kohler A."/>
            <person name="Nagy L.G."/>
            <person name="Floudas D."/>
            <person name="Copeland A."/>
            <person name="Barry K.W."/>
            <person name="Cichocki N."/>
            <person name="Veneault-Fourrey C."/>
            <person name="LaButti K."/>
            <person name="Lindquist E.A."/>
            <person name="Lipzen A."/>
            <person name="Lundell T."/>
            <person name="Morin E."/>
            <person name="Murat C."/>
            <person name="Sun H."/>
            <person name="Tunlid A."/>
            <person name="Henrissat B."/>
            <person name="Grigoriev I.V."/>
            <person name="Hibbett D.S."/>
            <person name="Martin F."/>
            <person name="Nordberg H.P."/>
            <person name="Cantor M.N."/>
            <person name="Hua S.X."/>
        </authorList>
    </citation>
    <scope>NUCLEOTIDE SEQUENCE [LARGE SCALE GENOMIC DNA]</scope>
    <source>
        <strain evidence="2 3">LaAM-08-1</strain>
    </source>
</reference>
<name>A0A0C9XJ75_9AGAR</name>
<dbReference type="HOGENOM" id="CLU_2606396_0_0_1"/>
<accession>A0A0C9XJ75</accession>
<proteinExistence type="predicted"/>
<dbReference type="AlphaFoldDB" id="A0A0C9XJ75"/>
<gene>
    <name evidence="2" type="ORF">K443DRAFT_10734</name>
</gene>
<protein>
    <submittedName>
        <fullName evidence="2">Uncharacterized protein</fullName>
    </submittedName>
</protein>
<evidence type="ECO:0000256" key="1">
    <source>
        <dbReference type="SAM" id="MobiDB-lite"/>
    </source>
</evidence>
<reference evidence="3" key="2">
    <citation type="submission" date="2015-01" db="EMBL/GenBank/DDBJ databases">
        <title>Evolutionary Origins and Diversification of the Mycorrhizal Mutualists.</title>
        <authorList>
            <consortium name="DOE Joint Genome Institute"/>
            <consortium name="Mycorrhizal Genomics Consortium"/>
            <person name="Kohler A."/>
            <person name="Kuo A."/>
            <person name="Nagy L.G."/>
            <person name="Floudas D."/>
            <person name="Copeland A."/>
            <person name="Barry K.W."/>
            <person name="Cichocki N."/>
            <person name="Veneault-Fourrey C."/>
            <person name="LaButti K."/>
            <person name="Lindquist E.A."/>
            <person name="Lipzen A."/>
            <person name="Lundell T."/>
            <person name="Morin E."/>
            <person name="Murat C."/>
            <person name="Riley R."/>
            <person name="Ohm R."/>
            <person name="Sun H."/>
            <person name="Tunlid A."/>
            <person name="Henrissat B."/>
            <person name="Grigoriev I.V."/>
            <person name="Hibbett D.S."/>
            <person name="Martin F."/>
        </authorList>
    </citation>
    <scope>NUCLEOTIDE SEQUENCE [LARGE SCALE GENOMIC DNA]</scope>
    <source>
        <strain evidence="3">LaAM-08-1</strain>
    </source>
</reference>
<feature type="region of interest" description="Disordered" evidence="1">
    <location>
        <begin position="56"/>
        <end position="79"/>
    </location>
</feature>
<organism evidence="2 3">
    <name type="scientific">Laccaria amethystina LaAM-08-1</name>
    <dbReference type="NCBI Taxonomy" id="1095629"/>
    <lineage>
        <taxon>Eukaryota</taxon>
        <taxon>Fungi</taxon>
        <taxon>Dikarya</taxon>
        <taxon>Basidiomycota</taxon>
        <taxon>Agaricomycotina</taxon>
        <taxon>Agaricomycetes</taxon>
        <taxon>Agaricomycetidae</taxon>
        <taxon>Agaricales</taxon>
        <taxon>Agaricineae</taxon>
        <taxon>Hydnangiaceae</taxon>
        <taxon>Laccaria</taxon>
    </lineage>
</organism>
<sequence>MLCRWSGMLNAQSDDTDWESSPWGTSSILKEEFCARFNDLTTSWTRLATVTVEYQRPGSNAFPQPSASLSPSPPSSSPA</sequence>
<keyword evidence="3" id="KW-1185">Reference proteome</keyword>
<evidence type="ECO:0000313" key="2">
    <source>
        <dbReference type="EMBL" id="KIJ96287.1"/>
    </source>
</evidence>
<dbReference type="Proteomes" id="UP000054477">
    <property type="component" value="Unassembled WGS sequence"/>
</dbReference>
<dbReference type="EMBL" id="KN838726">
    <property type="protein sequence ID" value="KIJ96287.1"/>
    <property type="molecule type" value="Genomic_DNA"/>
</dbReference>
<evidence type="ECO:0000313" key="3">
    <source>
        <dbReference type="Proteomes" id="UP000054477"/>
    </source>
</evidence>